<feature type="signal peptide" evidence="3">
    <location>
        <begin position="1"/>
        <end position="26"/>
    </location>
</feature>
<dbReference type="Proteomes" id="UP000316096">
    <property type="component" value="Unassembled WGS sequence"/>
</dbReference>
<dbReference type="Pfam" id="PF09972">
    <property type="entry name" value="DUF2207"/>
    <property type="match status" value="1"/>
</dbReference>
<dbReference type="InterPro" id="IPR048389">
    <property type="entry name" value="YciQ-like_C"/>
</dbReference>
<keyword evidence="7" id="KW-1185">Reference proteome</keyword>
<dbReference type="Pfam" id="PF20990">
    <property type="entry name" value="DUF2207_C"/>
    <property type="match status" value="1"/>
</dbReference>
<proteinExistence type="predicted"/>
<feature type="domain" description="Predicted membrane protein YciQ-like C-terminal" evidence="5">
    <location>
        <begin position="276"/>
        <end position="492"/>
    </location>
</feature>
<keyword evidence="3" id="KW-0732">Signal</keyword>
<feature type="transmembrane region" description="Helical" evidence="2">
    <location>
        <begin position="393"/>
        <end position="419"/>
    </location>
</feature>
<evidence type="ECO:0000256" key="3">
    <source>
        <dbReference type="SAM" id="SignalP"/>
    </source>
</evidence>
<accession>A0A543CVI8</accession>
<dbReference type="RefSeq" id="WP_141960987.1">
    <property type="nucleotide sequence ID" value="NZ_VFOZ01000001.1"/>
</dbReference>
<gene>
    <name evidence="6" type="ORF">FB559_6856</name>
</gene>
<dbReference type="InterPro" id="IPR018702">
    <property type="entry name" value="DUF2207"/>
</dbReference>
<keyword evidence="2" id="KW-0812">Transmembrane</keyword>
<dbReference type="EMBL" id="VFOZ01000001">
    <property type="protein sequence ID" value="TQM01112.1"/>
    <property type="molecule type" value="Genomic_DNA"/>
</dbReference>
<name>A0A543CVI8_9ACTN</name>
<evidence type="ECO:0000256" key="2">
    <source>
        <dbReference type="SAM" id="Phobius"/>
    </source>
</evidence>
<evidence type="ECO:0000313" key="7">
    <source>
        <dbReference type="Proteomes" id="UP000316096"/>
    </source>
</evidence>
<dbReference type="AlphaFoldDB" id="A0A543CVI8"/>
<keyword evidence="2" id="KW-1133">Transmembrane helix</keyword>
<evidence type="ECO:0000313" key="6">
    <source>
        <dbReference type="EMBL" id="TQM01112.1"/>
    </source>
</evidence>
<comment type="caution">
    <text evidence="6">The sequence shown here is derived from an EMBL/GenBank/DDBJ whole genome shotgun (WGS) entry which is preliminary data.</text>
</comment>
<feature type="transmembrane region" description="Helical" evidence="2">
    <location>
        <begin position="241"/>
        <end position="262"/>
    </location>
</feature>
<evidence type="ECO:0000256" key="1">
    <source>
        <dbReference type="SAM" id="MobiDB-lite"/>
    </source>
</evidence>
<feature type="compositionally biased region" description="Polar residues" evidence="1">
    <location>
        <begin position="188"/>
        <end position="202"/>
    </location>
</feature>
<dbReference type="OrthoDB" id="143710at2"/>
<reference evidence="6 7" key="1">
    <citation type="submission" date="2019-06" db="EMBL/GenBank/DDBJ databases">
        <title>Sequencing the genomes of 1000 actinobacteria strains.</title>
        <authorList>
            <person name="Klenk H.-P."/>
        </authorList>
    </citation>
    <scope>NUCLEOTIDE SEQUENCE [LARGE SCALE GENOMIC DNA]</scope>
    <source>
        <strain evidence="6 7">DSM 102200</strain>
    </source>
</reference>
<feature type="transmembrane region" description="Helical" evidence="2">
    <location>
        <begin position="425"/>
        <end position="445"/>
    </location>
</feature>
<sequence length="598" mass="62062">MRRRDMTGVLAGLITVLFVTAPAAHAEAPAPPEHIEAYDVALRVRPDGDMHVTETIKYDFGSASGRHGIVRRISTRRQVSGAYDRVISIRGVRARTDPPGGDGLAVGKDGDEEVLKIGDQDATVTGAKTYVIDYDVPRVLLPGTRQDELYWNAIGTGWNVPISRATLTVSAPVPIAAATCYRGHEDSTTPCPLQRHGTTMTATGGPLRARDGITVRLRIPHRAGVISPELVRRPDPFGPTAAAGIAVLLAAALAGGMAWLFAPRPMRERPADPASPPEGIAPGLAGLLGAGGTLSAAQLNAVLLDLAVRGHLRFEEAGRHEIRIVGGDGTGDELAPYESAAVQAVVGRDGRPITATGMRSGGRRSWAHVAELLRDEATERGWYRWRLRTQRLAVIWLIGGTAAAGAALLVVAGLFGAIAGVPTAGLGWGGLAFLLASVAVAFLGGRPALTAAGRRKTAEVGAYADALARWPGRREDADLDTLSHVFPYAVALERTNGFAGLWATAIVRTGGVPSWYAAAETSRETGRRIRALAGLVADPRPAARVRRRNSWLFGTGGPAGVEIGYGQAAGLEGAGGGFSGSGGGAVGGGDGGGGGGSW</sequence>
<protein>
    <submittedName>
        <fullName evidence="6">Putative membrane protein DUF2207</fullName>
    </submittedName>
</protein>
<feature type="chain" id="PRO_5021801347" evidence="3">
    <location>
        <begin position="27"/>
        <end position="598"/>
    </location>
</feature>
<evidence type="ECO:0000259" key="4">
    <source>
        <dbReference type="Pfam" id="PF09972"/>
    </source>
</evidence>
<feature type="region of interest" description="Disordered" evidence="1">
    <location>
        <begin position="184"/>
        <end position="205"/>
    </location>
</feature>
<keyword evidence="2" id="KW-0472">Membrane</keyword>
<organism evidence="6 7">
    <name type="scientific">Actinoallomurus bryophytorum</name>
    <dbReference type="NCBI Taxonomy" id="1490222"/>
    <lineage>
        <taxon>Bacteria</taxon>
        <taxon>Bacillati</taxon>
        <taxon>Actinomycetota</taxon>
        <taxon>Actinomycetes</taxon>
        <taxon>Streptosporangiales</taxon>
        <taxon>Thermomonosporaceae</taxon>
        <taxon>Actinoallomurus</taxon>
    </lineage>
</organism>
<evidence type="ECO:0000259" key="5">
    <source>
        <dbReference type="Pfam" id="PF20990"/>
    </source>
</evidence>
<feature type="domain" description="DUF2207" evidence="4">
    <location>
        <begin position="35"/>
        <end position="217"/>
    </location>
</feature>